<evidence type="ECO:0000313" key="2">
    <source>
        <dbReference type="EMBL" id="MFC6438830.1"/>
    </source>
</evidence>
<evidence type="ECO:0008006" key="4">
    <source>
        <dbReference type="Google" id="ProtNLM"/>
    </source>
</evidence>
<dbReference type="EMBL" id="JBHSUS010000001">
    <property type="protein sequence ID" value="MFC6438830.1"/>
    <property type="molecule type" value="Genomic_DNA"/>
</dbReference>
<feature type="chain" id="PRO_5045221163" description="Beta-barrel porin 2" evidence="1">
    <location>
        <begin position="19"/>
        <end position="387"/>
    </location>
</feature>
<dbReference type="Proteomes" id="UP001596364">
    <property type="component" value="Unassembled WGS sequence"/>
</dbReference>
<evidence type="ECO:0000256" key="1">
    <source>
        <dbReference type="SAM" id="SignalP"/>
    </source>
</evidence>
<protein>
    <recommendedName>
        <fullName evidence="4">Beta-barrel porin 2</fullName>
    </recommendedName>
</protein>
<sequence length="387" mass="44531">MRFRAVLLLAVFSHVTMAETEFNRDAAGLRVSLISRITDNYNPSVSPESNGLLWGANANGSFMLSGEGIDTQFSYSAQRFQAKEQGEPLTGDQTYDQYRLELATRLYLQRNVHWTLALNNDVEDQELGTGLSSIRSHAVLSPDTRKNQQINSQLMVGNERGKVEGHVSISKVRYDSANDYVAFFERDERVVKLSAQLQFHEDLYAESILSWREDDFVNPLRSDMRSYEWLLGSRWQLSGKSGLRGLAGQYRVSLDDGYQQTGLSWLAEYDYHLSENWYVAARSSKNTVVGENEESDVSVRTSYNIRTAYNLSERWQIEISWQQEKTDYTLGEQHELLHGKKGLAVLNYEFDTNNQISLSVEHFQTERRATLPVFDQSTLEIKWRHEF</sequence>
<name>A0ABW1XJ74_9ALTE</name>
<keyword evidence="3" id="KW-1185">Reference proteome</keyword>
<feature type="signal peptide" evidence="1">
    <location>
        <begin position="1"/>
        <end position="18"/>
    </location>
</feature>
<proteinExistence type="predicted"/>
<gene>
    <name evidence="2" type="ORF">ACFP85_01490</name>
</gene>
<keyword evidence="1" id="KW-0732">Signal</keyword>
<dbReference type="RefSeq" id="WP_131259831.1">
    <property type="nucleotide sequence ID" value="NZ_JBHSUS010000001.1"/>
</dbReference>
<organism evidence="2 3">
    <name type="scientific">Pseudobowmanella zhangzhouensis</name>
    <dbReference type="NCBI Taxonomy" id="1537679"/>
    <lineage>
        <taxon>Bacteria</taxon>
        <taxon>Pseudomonadati</taxon>
        <taxon>Pseudomonadota</taxon>
        <taxon>Gammaproteobacteria</taxon>
        <taxon>Alteromonadales</taxon>
        <taxon>Alteromonadaceae</taxon>
    </lineage>
</organism>
<accession>A0ABW1XJ74</accession>
<comment type="caution">
    <text evidence="2">The sequence shown here is derived from an EMBL/GenBank/DDBJ whole genome shotgun (WGS) entry which is preliminary data.</text>
</comment>
<reference evidence="3" key="1">
    <citation type="journal article" date="2019" name="Int. J. Syst. Evol. Microbiol.">
        <title>The Global Catalogue of Microorganisms (GCM) 10K type strain sequencing project: providing services to taxonomists for standard genome sequencing and annotation.</title>
        <authorList>
            <consortium name="The Broad Institute Genomics Platform"/>
            <consortium name="The Broad Institute Genome Sequencing Center for Infectious Disease"/>
            <person name="Wu L."/>
            <person name="Ma J."/>
        </authorList>
    </citation>
    <scope>NUCLEOTIDE SEQUENCE [LARGE SCALE GENOMIC DNA]</scope>
    <source>
        <strain evidence="3">CGMCC 1.16031</strain>
    </source>
</reference>
<evidence type="ECO:0000313" key="3">
    <source>
        <dbReference type="Proteomes" id="UP001596364"/>
    </source>
</evidence>